<keyword evidence="4" id="KW-1185">Reference proteome</keyword>
<feature type="domain" description="J" evidence="2">
    <location>
        <begin position="13"/>
        <end position="89"/>
    </location>
</feature>
<gene>
    <name evidence="3" type="ORF">OHK93_003261</name>
</gene>
<dbReference type="SMART" id="SM00271">
    <property type="entry name" value="DnaJ"/>
    <property type="match status" value="1"/>
</dbReference>
<dbReference type="PRINTS" id="PR00625">
    <property type="entry name" value="JDOMAIN"/>
</dbReference>
<dbReference type="PROSITE" id="PS00636">
    <property type="entry name" value="DNAJ_1"/>
    <property type="match status" value="1"/>
</dbReference>
<feature type="region of interest" description="Disordered" evidence="1">
    <location>
        <begin position="1"/>
        <end position="23"/>
    </location>
</feature>
<dbReference type="Proteomes" id="UP001161017">
    <property type="component" value="Unassembled WGS sequence"/>
</dbReference>
<sequence length="301" mass="33798">MDDISSSPPNDINPYEVLQLPSSASASEVRTAYRKLALQHHPGSHTKAVGTDKVAPAEKDTAHQTFQNIAFAYAILSDEKRRKRYDATGNTAESLDIDDDDFDWTDFFRAQWKEVVNENSIAAFKRNYQGSDEEKGDILAAYRKKKGSMDKVFEEVMLSNPLDDEERVRACIDAAIKSGDVKAYDAYTRESAASKKRRKKKAEKEAKEAEAHLQKLREKQEAGGKKEVKDSSGGDLAAMIQQRQQSRASNFLDNLEAKYAGTPIINGGKKGRSKKRKDEEPPEEAFQKTAEQARKRHRPSP</sequence>
<reference evidence="3" key="1">
    <citation type="journal article" date="2023" name="Genome Biol. Evol.">
        <title>First Whole Genome Sequence and Flow Cytometry Genome Size Data for the Lichen-Forming Fungus Ramalina farinacea (Ascomycota).</title>
        <authorList>
            <person name="Llewellyn T."/>
            <person name="Mian S."/>
            <person name="Hill R."/>
            <person name="Leitch I.J."/>
            <person name="Gaya E."/>
        </authorList>
    </citation>
    <scope>NUCLEOTIDE SEQUENCE</scope>
    <source>
        <strain evidence="3">LIQ254RAFAR</strain>
    </source>
</reference>
<evidence type="ECO:0000313" key="4">
    <source>
        <dbReference type="Proteomes" id="UP001161017"/>
    </source>
</evidence>
<accession>A0AA43QXF3</accession>
<dbReference type="EMBL" id="JAPUFD010000016">
    <property type="protein sequence ID" value="MDI1492050.1"/>
    <property type="molecule type" value="Genomic_DNA"/>
</dbReference>
<dbReference type="CDD" id="cd06257">
    <property type="entry name" value="DnaJ"/>
    <property type="match status" value="1"/>
</dbReference>
<dbReference type="AlphaFoldDB" id="A0AA43QXF3"/>
<dbReference type="GO" id="GO:0005634">
    <property type="term" value="C:nucleus"/>
    <property type="evidence" value="ECO:0007669"/>
    <property type="project" value="TreeGrafter"/>
</dbReference>
<organism evidence="3 4">
    <name type="scientific">Ramalina farinacea</name>
    <dbReference type="NCBI Taxonomy" id="258253"/>
    <lineage>
        <taxon>Eukaryota</taxon>
        <taxon>Fungi</taxon>
        <taxon>Dikarya</taxon>
        <taxon>Ascomycota</taxon>
        <taxon>Pezizomycotina</taxon>
        <taxon>Lecanoromycetes</taxon>
        <taxon>OSLEUM clade</taxon>
        <taxon>Lecanoromycetidae</taxon>
        <taxon>Lecanorales</taxon>
        <taxon>Lecanorineae</taxon>
        <taxon>Ramalinaceae</taxon>
        <taxon>Ramalina</taxon>
    </lineage>
</organism>
<dbReference type="InterPro" id="IPR052594">
    <property type="entry name" value="J_domain-containing_protein"/>
</dbReference>
<feature type="compositionally biased region" description="Polar residues" evidence="1">
    <location>
        <begin position="241"/>
        <end position="252"/>
    </location>
</feature>
<evidence type="ECO:0000256" key="1">
    <source>
        <dbReference type="SAM" id="MobiDB-lite"/>
    </source>
</evidence>
<proteinExistence type="predicted"/>
<dbReference type="InterPro" id="IPR056453">
    <property type="entry name" value="HTH_DNAJC9"/>
</dbReference>
<comment type="caution">
    <text evidence="3">The sequence shown here is derived from an EMBL/GenBank/DDBJ whole genome shotgun (WGS) entry which is preliminary data.</text>
</comment>
<feature type="compositionally biased region" description="Basic and acidic residues" evidence="1">
    <location>
        <begin position="202"/>
        <end position="232"/>
    </location>
</feature>
<dbReference type="Gene3D" id="1.10.287.110">
    <property type="entry name" value="DnaJ domain"/>
    <property type="match status" value="1"/>
</dbReference>
<dbReference type="InterPro" id="IPR001623">
    <property type="entry name" value="DnaJ_domain"/>
</dbReference>
<dbReference type="Pfam" id="PF00226">
    <property type="entry name" value="DnaJ"/>
    <property type="match status" value="1"/>
</dbReference>
<dbReference type="Pfam" id="PF23302">
    <property type="entry name" value="HTH_DNAJC9"/>
    <property type="match status" value="1"/>
</dbReference>
<evidence type="ECO:0000259" key="2">
    <source>
        <dbReference type="PROSITE" id="PS50076"/>
    </source>
</evidence>
<dbReference type="PROSITE" id="PS50076">
    <property type="entry name" value="DNAJ_2"/>
    <property type="match status" value="1"/>
</dbReference>
<protein>
    <recommendedName>
        <fullName evidence="2">J domain-containing protein</fullName>
    </recommendedName>
</protein>
<feature type="compositionally biased region" description="Polar residues" evidence="1">
    <location>
        <begin position="1"/>
        <end position="10"/>
    </location>
</feature>
<feature type="region of interest" description="Disordered" evidence="1">
    <location>
        <begin position="189"/>
        <end position="301"/>
    </location>
</feature>
<dbReference type="PANTHER" id="PTHR44144:SF1">
    <property type="entry name" value="DNAJ HOMOLOG SUBFAMILY C MEMBER 9"/>
    <property type="match status" value="1"/>
</dbReference>
<dbReference type="SUPFAM" id="SSF46565">
    <property type="entry name" value="Chaperone J-domain"/>
    <property type="match status" value="1"/>
</dbReference>
<dbReference type="InterPro" id="IPR018253">
    <property type="entry name" value="DnaJ_domain_CS"/>
</dbReference>
<dbReference type="InterPro" id="IPR036869">
    <property type="entry name" value="J_dom_sf"/>
</dbReference>
<dbReference type="GO" id="GO:0031072">
    <property type="term" value="F:heat shock protein binding"/>
    <property type="evidence" value="ECO:0007669"/>
    <property type="project" value="TreeGrafter"/>
</dbReference>
<dbReference type="FunFam" id="1.10.287.110:FF:000110">
    <property type="entry name" value="DnaJ domain protein (AFU_orthologue AFUA_2G13210)"/>
    <property type="match status" value="1"/>
</dbReference>
<evidence type="ECO:0000313" key="3">
    <source>
        <dbReference type="EMBL" id="MDI1492050.1"/>
    </source>
</evidence>
<name>A0AA43QXF3_9LECA</name>
<dbReference type="PANTHER" id="PTHR44144">
    <property type="entry name" value="DNAJ HOMOLOG SUBFAMILY C MEMBER 9"/>
    <property type="match status" value="1"/>
</dbReference>
<dbReference type="GO" id="GO:0005737">
    <property type="term" value="C:cytoplasm"/>
    <property type="evidence" value="ECO:0007669"/>
    <property type="project" value="TreeGrafter"/>
</dbReference>